<accession>A0A263BU33</accession>
<dbReference type="NCBIfam" id="TIGR02889">
    <property type="entry name" value="spore_YpeB"/>
    <property type="match status" value="1"/>
</dbReference>
<sequence length="449" mass="51039">MIRMILMGILGIAVVATGYWGYQEHQEKNLVLIHAENNYQRAFHDLTFHIDALHDQIGITLAMNSRTQLSKALAEVWKLSSQAHGDVGQLPLTLLPFNKTEEFLAKIGEFSYRTAIRDLDKEPLTDDEYNTLKDLYKKSKDIQSELRDVQTTVLKENLRWMDVELALVSATEPLDNTIIDGFKTVDKKVDGYSDVNWGADMTQAQKNEDEKFANVEGKKISEKEAIEIAQNFFGIKQNLEVDVTESGDGSNYGFYSLTFKHPEHKSNVYMDVTKKGGFPIWVLQDREVKNRKISLNKAAEQAKEFLNEHDFIGMELLDSAQYDNVGVFSFIRVEGDVRIFSERISMKVALDGGDIIGFQAEDYLLANHDHTDFNPKITKEDALAEINPNVDIQEDHLAVIVNDLGEEVLCFEFLGILGNDTYRMFINAEDGTEEKVEKLESSEPVYDEL</sequence>
<reference evidence="4" key="1">
    <citation type="submission" date="2017-08" db="EMBL/GenBank/DDBJ databases">
        <authorList>
            <person name="Huang Z."/>
        </authorList>
    </citation>
    <scope>NUCLEOTIDE SEQUENCE [LARGE SCALE GENOMIC DNA]</scope>
    <source>
        <strain evidence="4">SA5d-4</strain>
    </source>
</reference>
<feature type="domain" description="Sporulation protein YpeB PepSY1 and PepSY2" evidence="1">
    <location>
        <begin position="180"/>
        <end position="369"/>
    </location>
</feature>
<dbReference type="RefSeq" id="WP_094923747.1">
    <property type="nucleotide sequence ID" value="NZ_NPIA01000003.1"/>
</dbReference>
<evidence type="ECO:0000313" key="3">
    <source>
        <dbReference type="EMBL" id="OZM57253.1"/>
    </source>
</evidence>
<dbReference type="GO" id="GO:0009847">
    <property type="term" value="P:spore germination"/>
    <property type="evidence" value="ECO:0007669"/>
    <property type="project" value="InterPro"/>
</dbReference>
<evidence type="ECO:0000259" key="1">
    <source>
        <dbReference type="Pfam" id="PF14620"/>
    </source>
</evidence>
<evidence type="ECO:0000313" key="4">
    <source>
        <dbReference type="Proteomes" id="UP000217083"/>
    </source>
</evidence>
<dbReference type="EMBL" id="NPIA01000003">
    <property type="protein sequence ID" value="OZM57253.1"/>
    <property type="molecule type" value="Genomic_DNA"/>
</dbReference>
<gene>
    <name evidence="3" type="primary">ypeB</name>
    <name evidence="3" type="ORF">CIB95_07255</name>
</gene>
<dbReference type="AlphaFoldDB" id="A0A263BU33"/>
<dbReference type="Pfam" id="PF20769">
    <property type="entry name" value="YPEB_N"/>
    <property type="match status" value="1"/>
</dbReference>
<dbReference type="Proteomes" id="UP000217083">
    <property type="component" value="Unassembled WGS sequence"/>
</dbReference>
<protein>
    <submittedName>
        <fullName evidence="3">Germination protein YpeB</fullName>
    </submittedName>
</protein>
<comment type="caution">
    <text evidence="3">The sequence shown here is derived from an EMBL/GenBank/DDBJ whole genome shotgun (WGS) entry which is preliminary data.</text>
</comment>
<name>A0A263BU33_9BACI</name>
<evidence type="ECO:0000259" key="2">
    <source>
        <dbReference type="Pfam" id="PF20769"/>
    </source>
</evidence>
<dbReference type="InterPro" id="IPR014239">
    <property type="entry name" value="YpeB_PepSY1-2"/>
</dbReference>
<proteinExistence type="predicted"/>
<dbReference type="Pfam" id="PF14620">
    <property type="entry name" value="YPEB_PepSY1-2"/>
    <property type="match status" value="1"/>
</dbReference>
<organism evidence="3 4">
    <name type="scientific">Lottiidibacillus patelloidae</name>
    <dbReference type="NCBI Taxonomy" id="2670334"/>
    <lineage>
        <taxon>Bacteria</taxon>
        <taxon>Bacillati</taxon>
        <taxon>Bacillota</taxon>
        <taxon>Bacilli</taxon>
        <taxon>Bacillales</taxon>
        <taxon>Bacillaceae</taxon>
        <taxon>Lottiidibacillus</taxon>
    </lineage>
</organism>
<feature type="domain" description="Sporulation protein YpeB N-terminal" evidence="2">
    <location>
        <begin position="27"/>
        <end position="162"/>
    </location>
</feature>
<reference evidence="3 4" key="2">
    <citation type="submission" date="2017-09" db="EMBL/GenBank/DDBJ databases">
        <title>Bacillus patelloidae sp. nov., isolated from the intestinal tract of a marine limpet.</title>
        <authorList>
            <person name="Liu R."/>
            <person name="Dong C."/>
            <person name="Shao Z."/>
        </authorList>
    </citation>
    <scope>NUCLEOTIDE SEQUENCE [LARGE SCALE GENOMIC DNA]</scope>
    <source>
        <strain evidence="3 4">SA5d-4</strain>
    </source>
</reference>
<dbReference type="InterPro" id="IPR048402">
    <property type="entry name" value="YpeB_N"/>
</dbReference>
<keyword evidence="4" id="KW-1185">Reference proteome</keyword>